<dbReference type="SUPFAM" id="SSF103025">
    <property type="entry name" value="Folate-binding domain"/>
    <property type="match status" value="1"/>
</dbReference>
<feature type="binding site" evidence="10">
    <location>
        <position position="84"/>
    </location>
    <ligand>
        <name>(6S)-5-formyl-5,6,7,8-tetrahydrofolate</name>
        <dbReference type="ChEBI" id="CHEBI:57457"/>
    </ligand>
</feature>
<evidence type="ECO:0000256" key="3">
    <source>
        <dbReference type="ARBA" id="ARBA00022694"/>
    </source>
</evidence>
<dbReference type="EMBL" id="DVND01000189">
    <property type="protein sequence ID" value="HIU49202.1"/>
    <property type="molecule type" value="Genomic_DNA"/>
</dbReference>
<evidence type="ECO:0000256" key="10">
    <source>
        <dbReference type="HAMAP-Rule" id="MF_00379"/>
    </source>
</evidence>
<dbReference type="InterPro" id="IPR018948">
    <property type="entry name" value="GTP-bd_TrmE_N"/>
</dbReference>
<comment type="subcellular location">
    <subcellularLocation>
        <location evidence="10">Cytoplasm</location>
    </subcellularLocation>
</comment>
<feature type="binding site" evidence="10">
    <location>
        <position position="253"/>
    </location>
    <ligand>
        <name>K(+)</name>
        <dbReference type="ChEBI" id="CHEBI:29103"/>
    </ligand>
</feature>
<dbReference type="GO" id="GO:0042802">
    <property type="term" value="F:identical protein binding"/>
    <property type="evidence" value="ECO:0007669"/>
    <property type="project" value="UniProtKB-ARBA"/>
</dbReference>
<dbReference type="InterPro" id="IPR027417">
    <property type="entry name" value="P-loop_NTPase"/>
</dbReference>
<dbReference type="PANTHER" id="PTHR42714:SF2">
    <property type="entry name" value="TRNA MODIFICATION GTPASE GTPBP3, MITOCHONDRIAL"/>
    <property type="match status" value="1"/>
</dbReference>
<comment type="caution">
    <text evidence="13">The sequence shown here is derived from an EMBL/GenBank/DDBJ whole genome shotgun (WGS) entry which is preliminary data.</text>
</comment>
<evidence type="ECO:0000259" key="12">
    <source>
        <dbReference type="PROSITE" id="PS51709"/>
    </source>
</evidence>
<dbReference type="Pfam" id="PF12631">
    <property type="entry name" value="MnmE_helical"/>
    <property type="match status" value="1"/>
</dbReference>
<dbReference type="PANTHER" id="PTHR42714">
    <property type="entry name" value="TRNA MODIFICATION GTPASE GTPBP3"/>
    <property type="match status" value="1"/>
</dbReference>
<dbReference type="CDD" id="cd04164">
    <property type="entry name" value="trmE"/>
    <property type="match status" value="1"/>
</dbReference>
<dbReference type="InterPro" id="IPR031168">
    <property type="entry name" value="G_TrmE"/>
</dbReference>
<evidence type="ECO:0000313" key="13">
    <source>
        <dbReference type="EMBL" id="HIU49202.1"/>
    </source>
</evidence>
<sequence length="449" mass="47510">MKQKTIAAISTPAGTGGIAVIRISGAEAVEIADRVFKGKDRLSEALTHTVHYGHMIDRDGEVIDEVLVSVMRAPRTFTREDVVEVSTHGGMQAPRRVLRALIEAGAVPAEAGEFTKRAFLNGRIDLSQAEAVIDIINAKTELAQKNAISQAGGGLAAEIGEIRSALVRLAAGMQVAIDYPDEDLEDVTPEEMQQVLAGSLAQVQKLLRTASSGKIIRDGISTAIVGKPNVGKSSLLNRLAREERSIVTDIAGTTRDVVEEYIDLDGVMLRLMDTAGIRQTEDVVEKIGVERSLRSMDEAELLLVLLDAAAGIDEEDEELLARTSGRKRIIVVNKTDIGGAAPAVEGAVYMSAKTGEGADELAAKIRELYALGDIGGNHGAIVTNMRHVAALAAAEAALVRAAEALSAGMPQDIVSIDINIAIEALGEITGETVSEEIVAAIFHNFCVGK</sequence>
<feature type="binding site" evidence="10">
    <location>
        <begin position="273"/>
        <end position="276"/>
    </location>
    <ligand>
        <name>GTP</name>
        <dbReference type="ChEBI" id="CHEBI:37565"/>
    </ligand>
</feature>
<dbReference type="GO" id="GO:0003924">
    <property type="term" value="F:GTPase activity"/>
    <property type="evidence" value="ECO:0007669"/>
    <property type="project" value="UniProtKB-UniRule"/>
</dbReference>
<evidence type="ECO:0000256" key="6">
    <source>
        <dbReference type="ARBA" id="ARBA00022801"/>
    </source>
</evidence>
<feature type="domain" description="TrmE-type G" evidence="12">
    <location>
        <begin position="219"/>
        <end position="370"/>
    </location>
</feature>
<feature type="binding site" evidence="10">
    <location>
        <position position="250"/>
    </location>
    <ligand>
        <name>K(+)</name>
        <dbReference type="ChEBI" id="CHEBI:29103"/>
    </ligand>
</feature>
<dbReference type="GO" id="GO:0030488">
    <property type="term" value="P:tRNA methylation"/>
    <property type="evidence" value="ECO:0007669"/>
    <property type="project" value="TreeGrafter"/>
</dbReference>
<dbReference type="GO" id="GO:0002098">
    <property type="term" value="P:tRNA wobble uridine modification"/>
    <property type="evidence" value="ECO:0007669"/>
    <property type="project" value="TreeGrafter"/>
</dbReference>
<evidence type="ECO:0000256" key="8">
    <source>
        <dbReference type="ARBA" id="ARBA00022958"/>
    </source>
</evidence>
<comment type="function">
    <text evidence="10">Exhibits a very high intrinsic GTPase hydrolysis rate. Involved in the addition of a carboxymethylaminomethyl (cmnm) group at the wobble position (U34) of certain tRNAs, forming tRNA-cmnm(5)s(2)U34.</text>
</comment>
<evidence type="ECO:0000256" key="9">
    <source>
        <dbReference type="ARBA" id="ARBA00023134"/>
    </source>
</evidence>
<keyword evidence="8 10" id="KW-0630">Potassium</keyword>
<evidence type="ECO:0000313" key="14">
    <source>
        <dbReference type="Proteomes" id="UP000824111"/>
    </source>
</evidence>
<keyword evidence="5 10" id="KW-0547">Nucleotide-binding</keyword>
<dbReference type="Pfam" id="PF10396">
    <property type="entry name" value="TrmE_N"/>
    <property type="match status" value="1"/>
</dbReference>
<keyword evidence="6 10" id="KW-0378">Hydrolase</keyword>
<comment type="caution">
    <text evidence="10">Lacks conserved residue(s) required for the propagation of feature annotation.</text>
</comment>
<dbReference type="GO" id="GO:0005829">
    <property type="term" value="C:cytosol"/>
    <property type="evidence" value="ECO:0007669"/>
    <property type="project" value="TreeGrafter"/>
</dbReference>
<feature type="binding site" evidence="10">
    <location>
        <position position="449"/>
    </location>
    <ligand>
        <name>(6S)-5-formyl-5,6,7,8-tetrahydrofolate</name>
        <dbReference type="ChEBI" id="CHEBI:57457"/>
    </ligand>
</feature>
<dbReference type="InterPro" id="IPR004520">
    <property type="entry name" value="GTPase_MnmE"/>
</dbReference>
<comment type="subunit">
    <text evidence="10">Homodimer. Heterotetramer of two MnmE and two MnmG subunits.</text>
</comment>
<feature type="binding site" evidence="10">
    <location>
        <position position="229"/>
    </location>
    <ligand>
        <name>K(+)</name>
        <dbReference type="ChEBI" id="CHEBI:29103"/>
    </ligand>
</feature>
<dbReference type="Proteomes" id="UP000824111">
    <property type="component" value="Unassembled WGS sequence"/>
</dbReference>
<dbReference type="Pfam" id="PF01926">
    <property type="entry name" value="MMR_HSR1"/>
    <property type="match status" value="1"/>
</dbReference>
<dbReference type="SUPFAM" id="SSF52540">
    <property type="entry name" value="P-loop containing nucleoside triphosphate hydrolases"/>
    <property type="match status" value="1"/>
</dbReference>
<dbReference type="InterPro" id="IPR005225">
    <property type="entry name" value="Small_GTP-bd"/>
</dbReference>
<feature type="binding site" evidence="10">
    <location>
        <begin position="248"/>
        <end position="254"/>
    </location>
    <ligand>
        <name>GTP</name>
        <dbReference type="ChEBI" id="CHEBI:37565"/>
    </ligand>
</feature>
<feature type="binding site" evidence="10">
    <location>
        <position position="233"/>
    </location>
    <ligand>
        <name>Mg(2+)</name>
        <dbReference type="ChEBI" id="CHEBI:18420"/>
    </ligand>
</feature>
<keyword evidence="3 10" id="KW-0819">tRNA processing</keyword>
<gene>
    <name evidence="10 13" type="primary">mnmE</name>
    <name evidence="10" type="synonym">trmE</name>
    <name evidence="13" type="ORF">IAB04_07530</name>
</gene>
<feature type="binding site" evidence="10">
    <location>
        <begin position="229"/>
        <end position="234"/>
    </location>
    <ligand>
        <name>GTP</name>
        <dbReference type="ChEBI" id="CHEBI:37565"/>
    </ligand>
</feature>
<dbReference type="InterPro" id="IPR006073">
    <property type="entry name" value="GTP-bd"/>
</dbReference>
<keyword evidence="4 10" id="KW-0479">Metal-binding</keyword>
<proteinExistence type="inferred from homology"/>
<dbReference type="NCBIfam" id="TIGR00231">
    <property type="entry name" value="small_GTP"/>
    <property type="match status" value="1"/>
</dbReference>
<accession>A0A9D1LWE5</accession>
<dbReference type="GO" id="GO:0046872">
    <property type="term" value="F:metal ion binding"/>
    <property type="evidence" value="ECO:0007669"/>
    <property type="project" value="UniProtKB-KW"/>
</dbReference>
<dbReference type="Gene3D" id="1.20.120.430">
    <property type="entry name" value="tRNA modification GTPase MnmE domain 2"/>
    <property type="match status" value="1"/>
</dbReference>
<feature type="binding site" evidence="10">
    <location>
        <position position="123"/>
    </location>
    <ligand>
        <name>(6S)-5-formyl-5,6,7,8-tetrahydrofolate</name>
        <dbReference type="ChEBI" id="CHEBI:57457"/>
    </ligand>
</feature>
<dbReference type="CDD" id="cd14858">
    <property type="entry name" value="TrmE_N"/>
    <property type="match status" value="1"/>
</dbReference>
<keyword evidence="9 10" id="KW-0342">GTP-binding</keyword>
<dbReference type="PRINTS" id="PR00326">
    <property type="entry name" value="GTP1OBG"/>
</dbReference>
<dbReference type="AlphaFoldDB" id="A0A9D1LWE5"/>
<evidence type="ECO:0000256" key="7">
    <source>
        <dbReference type="ARBA" id="ARBA00022842"/>
    </source>
</evidence>
<protein>
    <recommendedName>
        <fullName evidence="10">tRNA modification GTPase MnmE</fullName>
        <ecNumber evidence="10">3.6.-.-</ecNumber>
    </recommendedName>
</protein>
<feature type="binding site" evidence="10">
    <location>
        <position position="248"/>
    </location>
    <ligand>
        <name>K(+)</name>
        <dbReference type="ChEBI" id="CHEBI:29103"/>
    </ligand>
</feature>
<evidence type="ECO:0000256" key="1">
    <source>
        <dbReference type="ARBA" id="ARBA00011043"/>
    </source>
</evidence>
<evidence type="ECO:0000256" key="5">
    <source>
        <dbReference type="ARBA" id="ARBA00022741"/>
    </source>
</evidence>
<keyword evidence="7 10" id="KW-0460">Magnesium</keyword>
<reference evidence="13" key="2">
    <citation type="journal article" date="2021" name="PeerJ">
        <title>Extensive microbial diversity within the chicken gut microbiome revealed by metagenomics and culture.</title>
        <authorList>
            <person name="Gilroy R."/>
            <person name="Ravi A."/>
            <person name="Getino M."/>
            <person name="Pursley I."/>
            <person name="Horton D.L."/>
            <person name="Alikhan N.F."/>
            <person name="Baker D."/>
            <person name="Gharbi K."/>
            <person name="Hall N."/>
            <person name="Watson M."/>
            <person name="Adriaenssens E.M."/>
            <person name="Foster-Nyarko E."/>
            <person name="Jarju S."/>
            <person name="Secka A."/>
            <person name="Antonio M."/>
            <person name="Oren A."/>
            <person name="Chaudhuri R.R."/>
            <person name="La Ragione R."/>
            <person name="Hildebrand F."/>
            <person name="Pallen M.J."/>
        </authorList>
    </citation>
    <scope>NUCLEOTIDE SEQUENCE</scope>
    <source>
        <strain evidence="13">ChiSjej4B22-9803</strain>
    </source>
</reference>
<dbReference type="EC" id="3.6.-.-" evidence="10"/>
<keyword evidence="2 10" id="KW-0963">Cytoplasm</keyword>
<dbReference type="InterPro" id="IPR027368">
    <property type="entry name" value="MnmE_dom2"/>
</dbReference>
<dbReference type="GO" id="GO:0005525">
    <property type="term" value="F:GTP binding"/>
    <property type="evidence" value="ECO:0007669"/>
    <property type="project" value="UniProtKB-UniRule"/>
</dbReference>
<reference evidence="13" key="1">
    <citation type="submission" date="2020-10" db="EMBL/GenBank/DDBJ databases">
        <authorList>
            <person name="Gilroy R."/>
        </authorList>
    </citation>
    <scope>NUCLEOTIDE SEQUENCE</scope>
    <source>
        <strain evidence="13">ChiSjej4B22-9803</strain>
    </source>
</reference>
<dbReference type="NCBIfam" id="TIGR00450">
    <property type="entry name" value="mnmE_trmE_thdF"/>
    <property type="match status" value="1"/>
</dbReference>
<dbReference type="HAMAP" id="MF_00379">
    <property type="entry name" value="GTPase_MnmE"/>
    <property type="match status" value="1"/>
</dbReference>
<dbReference type="SUPFAM" id="SSF116878">
    <property type="entry name" value="TrmE connector domain"/>
    <property type="match status" value="1"/>
</dbReference>
<feature type="binding site" evidence="10">
    <location>
        <position position="22"/>
    </location>
    <ligand>
        <name>(6S)-5-formyl-5,6,7,8-tetrahydrofolate</name>
        <dbReference type="ChEBI" id="CHEBI:57457"/>
    </ligand>
</feature>
<dbReference type="InterPro" id="IPR025867">
    <property type="entry name" value="MnmE_helical"/>
</dbReference>
<dbReference type="InterPro" id="IPR027266">
    <property type="entry name" value="TrmE/GcvT-like"/>
</dbReference>
<evidence type="ECO:0000256" key="4">
    <source>
        <dbReference type="ARBA" id="ARBA00022723"/>
    </source>
</evidence>
<organism evidence="13 14">
    <name type="scientific">Candidatus Avimonoglobus intestinipullorum</name>
    <dbReference type="NCBI Taxonomy" id="2840699"/>
    <lineage>
        <taxon>Bacteria</taxon>
        <taxon>Bacillati</taxon>
        <taxon>Bacillota</taxon>
        <taxon>Clostridia</taxon>
        <taxon>Eubacteriales</taxon>
        <taxon>Candidatus Avimonoglobus</taxon>
    </lineage>
</organism>
<dbReference type="PROSITE" id="PS51709">
    <property type="entry name" value="G_TRME"/>
    <property type="match status" value="1"/>
</dbReference>
<evidence type="ECO:0000256" key="2">
    <source>
        <dbReference type="ARBA" id="ARBA00022490"/>
    </source>
</evidence>
<dbReference type="Gene3D" id="3.40.50.300">
    <property type="entry name" value="P-loop containing nucleotide triphosphate hydrolases"/>
    <property type="match status" value="1"/>
</dbReference>
<evidence type="ECO:0000256" key="11">
    <source>
        <dbReference type="RuleBase" id="RU003313"/>
    </source>
</evidence>
<name>A0A9D1LWE5_9FIRM</name>
<dbReference type="FunFam" id="3.40.50.300:FF:000494">
    <property type="entry name" value="tRNA modification GTPase MnmE"/>
    <property type="match status" value="1"/>
</dbReference>
<comment type="cofactor">
    <cofactor evidence="10">
        <name>K(+)</name>
        <dbReference type="ChEBI" id="CHEBI:29103"/>
    </cofactor>
    <text evidence="10">Binds 1 potassium ion per subunit.</text>
</comment>
<dbReference type="FunFam" id="3.30.1360.120:FF:000003">
    <property type="entry name" value="tRNA modification GTPase MnmE"/>
    <property type="match status" value="1"/>
</dbReference>
<dbReference type="Gene3D" id="3.30.1360.120">
    <property type="entry name" value="Probable tRNA modification gtpase trme, domain 1"/>
    <property type="match status" value="1"/>
</dbReference>
<feature type="binding site" evidence="10">
    <location>
        <position position="254"/>
    </location>
    <ligand>
        <name>Mg(2+)</name>
        <dbReference type="ChEBI" id="CHEBI:18420"/>
    </ligand>
</feature>
<comment type="similarity">
    <text evidence="1 10 11">Belongs to the TRAFAC class TrmE-Era-EngA-EngB-Septin-like GTPase superfamily. TrmE GTPase family.</text>
</comment>